<dbReference type="AlphaFoldDB" id="K6QF66"/>
<comment type="caution">
    <text evidence="7">The sequence shown here is derived from an EMBL/GenBank/DDBJ whole genome shotgun (WGS) entry which is preliminary data.</text>
</comment>
<comment type="subcellular location">
    <subcellularLocation>
        <location evidence="5">Cell membrane</location>
        <topology evidence="5">Multi-pass membrane protein</topology>
    </subcellularLocation>
    <subcellularLocation>
        <location evidence="1">Membrane</location>
        <topology evidence="1">Multi-pass membrane protein</topology>
    </subcellularLocation>
</comment>
<dbReference type="GO" id="GO:0140359">
    <property type="term" value="F:ABC-type transporter activity"/>
    <property type="evidence" value="ECO:0007669"/>
    <property type="project" value="InterPro"/>
</dbReference>
<keyword evidence="3 5" id="KW-1133">Transmembrane helix</keyword>
<feature type="transmembrane region" description="Helical" evidence="5">
    <location>
        <begin position="231"/>
        <end position="249"/>
    </location>
</feature>
<evidence type="ECO:0000256" key="2">
    <source>
        <dbReference type="ARBA" id="ARBA00022692"/>
    </source>
</evidence>
<dbReference type="PANTHER" id="PTHR43229:SF2">
    <property type="entry name" value="NODULATION PROTEIN J"/>
    <property type="match status" value="1"/>
</dbReference>
<evidence type="ECO:0000313" key="8">
    <source>
        <dbReference type="Proteomes" id="UP000005710"/>
    </source>
</evidence>
<feature type="transmembrane region" description="Helical" evidence="5">
    <location>
        <begin position="174"/>
        <end position="195"/>
    </location>
</feature>
<dbReference type="Proteomes" id="UP000005710">
    <property type="component" value="Unassembled WGS sequence"/>
</dbReference>
<name>K6QF66_9FIRM</name>
<dbReference type="OrthoDB" id="9778589at2"/>
<feature type="transmembrane region" description="Helical" evidence="5">
    <location>
        <begin position="144"/>
        <end position="165"/>
    </location>
</feature>
<dbReference type="STRING" id="867903.ThesuDRAFT_01350"/>
<dbReference type="RefSeq" id="WP_006903621.1">
    <property type="nucleotide sequence ID" value="NZ_JH976535.1"/>
</dbReference>
<protein>
    <recommendedName>
        <fullName evidence="5">Transport permease protein</fullName>
    </recommendedName>
</protein>
<sequence>MRRLLLPTVSRKALAVTLRNWLAWRKQFHTNIILFLGDPVMYLGAIGWGLGGFVNLNGTSLLEYIAPGLLVMTAATSVVYDITSGGYMRLREQGVYQAMMNTSIREEEIIAGELIWEIVRSIMYGGMFLLVTVLFGLMPAWSVIMLPAILAINGMFFGSITWTVVAKIRHVEQLFYYFTLVVTPLLLFSGVFFPVDKLPGIAQMIIQVLPMYHIVEMSRDVFFGELGVSTLHHAIWAIGGTAVALLFPVRELRRALRE</sequence>
<accession>K6QF66</accession>
<feature type="transmembrane region" description="Helical" evidence="5">
    <location>
        <begin position="121"/>
        <end position="138"/>
    </location>
</feature>
<keyword evidence="5" id="KW-0813">Transport</keyword>
<reference evidence="7" key="2">
    <citation type="submission" date="2012-10" db="EMBL/GenBank/DDBJ databases">
        <title>Improved high-quality draft of Thermaerobacter subterraneus C21, DSM 13965.</title>
        <authorList>
            <consortium name="DOE Joint Genome Institute"/>
            <person name="Eisen J."/>
            <person name="Huntemann M."/>
            <person name="Wei C.-L."/>
            <person name="Han J."/>
            <person name="Detter J.C."/>
            <person name="Han C."/>
            <person name="Tapia R."/>
            <person name="Chen A."/>
            <person name="Kyrpides N."/>
            <person name="Mavromatis K."/>
            <person name="Markowitz V."/>
            <person name="Szeto E."/>
            <person name="Ivanova N."/>
            <person name="Mikhailova N."/>
            <person name="Ovchinnikova G."/>
            <person name="Pagani I."/>
            <person name="Pati A."/>
            <person name="Goodwin L."/>
            <person name="Nordberg H.P."/>
            <person name="Cantor M.N."/>
            <person name="Hua S.X."/>
            <person name="Woyke T."/>
            <person name="Eisen J."/>
            <person name="Klenk H.-P."/>
        </authorList>
    </citation>
    <scope>NUCLEOTIDE SEQUENCE [LARGE SCALE GENOMIC DNA]</scope>
    <source>
        <strain evidence="7">DSM 13965</strain>
    </source>
</reference>
<dbReference type="PRINTS" id="PR00164">
    <property type="entry name" value="ABC2TRNSPORT"/>
</dbReference>
<dbReference type="EMBL" id="AENY02000002">
    <property type="protein sequence ID" value="EKP95596.1"/>
    <property type="molecule type" value="Genomic_DNA"/>
</dbReference>
<dbReference type="InterPro" id="IPR013525">
    <property type="entry name" value="ABC2_TM"/>
</dbReference>
<dbReference type="eggNOG" id="COG0842">
    <property type="taxonomic scope" value="Bacteria"/>
</dbReference>
<dbReference type="Pfam" id="PF01061">
    <property type="entry name" value="ABC2_membrane"/>
    <property type="match status" value="1"/>
</dbReference>
<dbReference type="PIRSF" id="PIRSF006648">
    <property type="entry name" value="DrrB"/>
    <property type="match status" value="1"/>
</dbReference>
<dbReference type="GO" id="GO:0043190">
    <property type="term" value="C:ATP-binding cassette (ABC) transporter complex"/>
    <property type="evidence" value="ECO:0007669"/>
    <property type="project" value="InterPro"/>
</dbReference>
<evidence type="ECO:0000259" key="6">
    <source>
        <dbReference type="PROSITE" id="PS51012"/>
    </source>
</evidence>
<dbReference type="PROSITE" id="PS51012">
    <property type="entry name" value="ABC_TM2"/>
    <property type="match status" value="1"/>
</dbReference>
<dbReference type="InterPro" id="IPR047817">
    <property type="entry name" value="ABC2_TM_bact-type"/>
</dbReference>
<dbReference type="PANTHER" id="PTHR43229">
    <property type="entry name" value="NODULATION PROTEIN J"/>
    <property type="match status" value="1"/>
</dbReference>
<evidence type="ECO:0000256" key="1">
    <source>
        <dbReference type="ARBA" id="ARBA00004141"/>
    </source>
</evidence>
<dbReference type="InterPro" id="IPR051784">
    <property type="entry name" value="Nod_factor_ABC_transporter"/>
</dbReference>
<feature type="transmembrane region" description="Helical" evidence="5">
    <location>
        <begin position="64"/>
        <end position="83"/>
    </location>
</feature>
<keyword evidence="5" id="KW-1003">Cell membrane</keyword>
<keyword evidence="8" id="KW-1185">Reference proteome</keyword>
<proteinExistence type="inferred from homology"/>
<dbReference type="HOGENOM" id="CLU_039483_3_1_9"/>
<evidence type="ECO:0000256" key="3">
    <source>
        <dbReference type="ARBA" id="ARBA00022989"/>
    </source>
</evidence>
<organism evidence="7 8">
    <name type="scientific">Thermaerobacter subterraneus DSM 13965</name>
    <dbReference type="NCBI Taxonomy" id="867903"/>
    <lineage>
        <taxon>Bacteria</taxon>
        <taxon>Bacillati</taxon>
        <taxon>Bacillota</taxon>
        <taxon>Clostridia</taxon>
        <taxon>Eubacteriales</taxon>
        <taxon>Clostridiales Family XVII. Incertae Sedis</taxon>
        <taxon>Thermaerobacter</taxon>
    </lineage>
</organism>
<reference evidence="7" key="1">
    <citation type="submission" date="2010-10" db="EMBL/GenBank/DDBJ databases">
        <authorList>
            <consortium name="US DOE Joint Genome Institute (JGI-PGF)"/>
            <person name="Lucas S."/>
            <person name="Copeland A."/>
            <person name="Lapidus A."/>
            <person name="Bruce D."/>
            <person name="Goodwin L."/>
            <person name="Pitluck S."/>
            <person name="Kyrpides N."/>
            <person name="Mavromatis K."/>
            <person name="Detter J.C."/>
            <person name="Han C."/>
            <person name="Land M."/>
            <person name="Hauser L."/>
            <person name="Markowitz V."/>
            <person name="Cheng J.-F."/>
            <person name="Hugenholtz P."/>
            <person name="Woyke T."/>
            <person name="Wu D."/>
            <person name="Pukall R."/>
            <person name="Wahrenburg C."/>
            <person name="Brambilla E."/>
            <person name="Klenk H.-P."/>
            <person name="Eisen J.A."/>
        </authorList>
    </citation>
    <scope>NUCLEOTIDE SEQUENCE [LARGE SCALE GENOMIC DNA]</scope>
    <source>
        <strain evidence="7">DSM 13965</strain>
    </source>
</reference>
<keyword evidence="2 5" id="KW-0812">Transmembrane</keyword>
<feature type="transmembrane region" description="Helical" evidence="5">
    <location>
        <begin position="32"/>
        <end position="52"/>
    </location>
</feature>
<dbReference type="InterPro" id="IPR000412">
    <property type="entry name" value="ABC_2_transport"/>
</dbReference>
<gene>
    <name evidence="7" type="ORF">ThesuDRAFT_01350</name>
</gene>
<keyword evidence="4 5" id="KW-0472">Membrane</keyword>
<evidence type="ECO:0000313" key="7">
    <source>
        <dbReference type="EMBL" id="EKP95596.1"/>
    </source>
</evidence>
<feature type="domain" description="ABC transmembrane type-2" evidence="6">
    <location>
        <begin position="30"/>
        <end position="255"/>
    </location>
</feature>
<comment type="similarity">
    <text evidence="5">Belongs to the ABC-2 integral membrane protein family.</text>
</comment>
<evidence type="ECO:0000256" key="5">
    <source>
        <dbReference type="RuleBase" id="RU361157"/>
    </source>
</evidence>
<evidence type="ECO:0000256" key="4">
    <source>
        <dbReference type="ARBA" id="ARBA00023136"/>
    </source>
</evidence>